<dbReference type="InterPro" id="IPR036864">
    <property type="entry name" value="Zn2-C6_fun-type_DNA-bd_sf"/>
</dbReference>
<organism evidence="5 6">
    <name type="scientific">Sungouiella intermedia</name>
    <dbReference type="NCBI Taxonomy" id="45354"/>
    <lineage>
        <taxon>Eukaryota</taxon>
        <taxon>Fungi</taxon>
        <taxon>Dikarya</taxon>
        <taxon>Ascomycota</taxon>
        <taxon>Saccharomycotina</taxon>
        <taxon>Pichiomycetes</taxon>
        <taxon>Metschnikowiaceae</taxon>
        <taxon>Sungouiella</taxon>
    </lineage>
</organism>
<gene>
    <name evidence="5" type="ORF">SAMEA4029009_CIC11G00000005967</name>
</gene>
<accession>A0A1L0C4D8</accession>
<evidence type="ECO:0000313" key="6">
    <source>
        <dbReference type="Proteomes" id="UP000182259"/>
    </source>
</evidence>
<dbReference type="PANTHER" id="PTHR37534">
    <property type="entry name" value="TRANSCRIPTIONAL ACTIVATOR PROTEIN UGA3"/>
    <property type="match status" value="1"/>
</dbReference>
<feature type="region of interest" description="Disordered" evidence="3">
    <location>
        <begin position="18"/>
        <end position="45"/>
    </location>
</feature>
<dbReference type="Pfam" id="PF11951">
    <property type="entry name" value="Fungal_trans_2"/>
    <property type="match status" value="1"/>
</dbReference>
<feature type="compositionally biased region" description="Basic and acidic residues" evidence="3">
    <location>
        <begin position="35"/>
        <end position="45"/>
    </location>
</feature>
<dbReference type="InterPro" id="IPR001138">
    <property type="entry name" value="Zn2Cys6_DnaBD"/>
</dbReference>
<evidence type="ECO:0000259" key="4">
    <source>
        <dbReference type="Pfam" id="PF00172"/>
    </source>
</evidence>
<dbReference type="EMBL" id="LT635769">
    <property type="protein sequence ID" value="SGZ58473.1"/>
    <property type="molecule type" value="Genomic_DNA"/>
</dbReference>
<sequence>MSSLHYLIFEHSTLSHYQSGNSTQANKRTRSQDLPTHEQNNKGPDRVLDLQETVCSNKQNHHFSYFLTNSSHRKCDEAKPHCNNCLKSNRTCEGYGVRLLFNNDSLAERAKVKKDSIHKFSHENVIKLDRKTTLVKTELIGSEYEPQPLIDQDHADPFSTEKTNKFKDFEKTFNQKAFAHSKGLDKQSEHVEPIHRDLKTLNNLEEFSSKLFENLENILHSPKALASDMAHSVAVEDSRSPLSQVFGDILSTQITPSLSATSQDSLDGYANLDNEIIHFIDKANVFDGRVGEVETATSLNVSYQQENMMLKHFFKKLLPLLDGHPLSPWPDLALKYCDFDVARSCFISLACIHIYESRKGGNEFYKTGMAHMNSTMNYLIQSISSTLEADGEVNTEGQPNKHMRSFVILVLMNVHILFAVLEKGQSSLARYLFKVFGSVCQDLQFYESLDESSKKSLVVVLSWYDTVCAIVSPDCRLPFGNPEWYGTSTDLISTMEMMGCPGEIFKAMSQVCFLRHEIHRGYMSDDAVFAVEAEGLKLRLLKYRDYVDFRDGKDYTLRLKGAQCWSLAVYVSLLRLFKTPERQLVITSVVNEFIDVYGSMPSQSATVVQMVWPVYAIGSECISEYEREHLLIFMDTLYETAQMGTLHSLRWIVKQVWEQGKTQEEILTQWLPKGVDYLPL</sequence>
<dbReference type="PANTHER" id="PTHR37534:SF46">
    <property type="entry name" value="ZN(II)2CYS6 TRANSCRIPTION FACTOR (EUROFUNG)"/>
    <property type="match status" value="1"/>
</dbReference>
<dbReference type="GO" id="GO:0008270">
    <property type="term" value="F:zinc ion binding"/>
    <property type="evidence" value="ECO:0007669"/>
    <property type="project" value="InterPro"/>
</dbReference>
<evidence type="ECO:0000256" key="1">
    <source>
        <dbReference type="ARBA" id="ARBA00004123"/>
    </source>
</evidence>
<dbReference type="SUPFAM" id="SSF57701">
    <property type="entry name" value="Zn2/Cys6 DNA-binding domain"/>
    <property type="match status" value="1"/>
</dbReference>
<protein>
    <submittedName>
        <fullName evidence="5">CIC11C00000005967</fullName>
    </submittedName>
</protein>
<comment type="subcellular location">
    <subcellularLocation>
        <location evidence="1">Nucleus</location>
    </subcellularLocation>
</comment>
<evidence type="ECO:0000313" key="5">
    <source>
        <dbReference type="EMBL" id="SGZ58473.1"/>
    </source>
</evidence>
<reference evidence="5 6" key="1">
    <citation type="submission" date="2016-10" db="EMBL/GenBank/DDBJ databases">
        <authorList>
            <person name="de Groot N.N."/>
        </authorList>
    </citation>
    <scope>NUCLEOTIDE SEQUENCE [LARGE SCALE GENOMIC DNA]</scope>
    <source>
        <strain evidence="5 6">PYCC 4715</strain>
    </source>
</reference>
<feature type="compositionally biased region" description="Polar residues" evidence="3">
    <location>
        <begin position="18"/>
        <end position="34"/>
    </location>
</feature>
<keyword evidence="2" id="KW-0539">Nucleus</keyword>
<name>A0A1L0C4D8_9ASCO</name>
<dbReference type="Proteomes" id="UP000182259">
    <property type="component" value="Chromosome VI"/>
</dbReference>
<dbReference type="CDD" id="cd00067">
    <property type="entry name" value="GAL4"/>
    <property type="match status" value="1"/>
</dbReference>
<evidence type="ECO:0000256" key="2">
    <source>
        <dbReference type="ARBA" id="ARBA00023242"/>
    </source>
</evidence>
<dbReference type="Pfam" id="PF00172">
    <property type="entry name" value="Zn_clus"/>
    <property type="match status" value="1"/>
</dbReference>
<dbReference type="AlphaFoldDB" id="A0A1L0C4D8"/>
<proteinExistence type="predicted"/>
<dbReference type="InterPro" id="IPR021858">
    <property type="entry name" value="Fun_TF"/>
</dbReference>
<feature type="domain" description="Zn(2)-C6 fungal-type" evidence="4">
    <location>
        <begin position="71"/>
        <end position="96"/>
    </location>
</feature>
<dbReference type="GO" id="GO:0000981">
    <property type="term" value="F:DNA-binding transcription factor activity, RNA polymerase II-specific"/>
    <property type="evidence" value="ECO:0007669"/>
    <property type="project" value="InterPro"/>
</dbReference>
<dbReference type="GO" id="GO:0005634">
    <property type="term" value="C:nucleus"/>
    <property type="evidence" value="ECO:0007669"/>
    <property type="project" value="UniProtKB-SubCell"/>
</dbReference>
<evidence type="ECO:0000256" key="3">
    <source>
        <dbReference type="SAM" id="MobiDB-lite"/>
    </source>
</evidence>